<dbReference type="Pfam" id="PF18911">
    <property type="entry name" value="PKD_4"/>
    <property type="match status" value="1"/>
</dbReference>
<dbReference type="InterPro" id="IPR011043">
    <property type="entry name" value="Gal_Oxase/kelch_b-propeller"/>
</dbReference>
<dbReference type="EMBL" id="AP024702">
    <property type="protein sequence ID" value="BCX48977.1"/>
    <property type="molecule type" value="Genomic_DNA"/>
</dbReference>
<dbReference type="InterPro" id="IPR000601">
    <property type="entry name" value="PKD_dom"/>
</dbReference>
<dbReference type="Gene3D" id="2.40.10.10">
    <property type="entry name" value="Trypsin-like serine proteases"/>
    <property type="match status" value="2"/>
</dbReference>
<dbReference type="SUPFAM" id="SSF49299">
    <property type="entry name" value="PKD domain"/>
    <property type="match status" value="2"/>
</dbReference>
<sequence length="1811" mass="192331">MKAPVATALVSISLLQLIHAASPVADAGADIEIVDLTGDESVTVALDASGTTDTDGDVVSYTWSWAGGSSSGQLAEGTFPATDVPVTVTLTVTDSSSNTDVDTVEVTVFRKETALFTDFEGRLGNLVTGTVAGETLVISNGFSHDGVHRRVGGAWVYDPIPDFLDPSRAIDPVTFLTGAVELGGQDDPYTLYRFDGTDWIESPVTAPASIIPMVDPVNDIQQLQYAVDAQTFLVSDRYNNQYGAFGGRVFVYDWSGDTLAFNAELLPPGGVSAGDNWGDKIALEDDLIVVTSENSSGFGADLQIYRKVTGSWTHEATVVSDDPSGEGFSAFELSIGNGRILVGTTAADGVTVVEKVGASWVQTDIASITFGIPGFFGYQMNDDGESFIADDEFANIILFEKDAVSSDWSTATVSEKRLLASDLTPRRFLSVTGFDNDLAVVSDQTLGRVRVYDTTTYRHDINVEPVADAGADISTTSFDGEGVRVFLNGGLSSDLNGDVLSAVWTWDGGSVSGLQAFATLDPSVTSVELTVTDGAGGVSRDSISVDIESPPVISSMQDVAVVDTDGDGSIRLQVNGAVDSQDNPIVAWNWIWPGGTFSGQSGLITLEDPANGNFITLEVIDSKGLVSRSQFAFSLMQDNPFPDFIVPIDGVSLDRFGSSVAISDGTVIINAEDKPTGPVYTGATYLSENINDVWQQIRLANGEFTASAVVIDGDSAFLGAKRYNDGTADRVGAVRVFESQSGIWTEVQLLEIPETVTPFYSEYEFGASVATSGDWLAVGTPGDNTVASRAGSVFLFQRVGGTWSFSQKVTPPAPFNVAFTSFGSAVALRGGTLVVGSTKTQGFDNDSAAFVYELAAGSWGHVHTFTSDGFEPNGTIDTVQDSYAAALAVTDTEILVGAPGEPNDGVIELSRGVVYRYTKPGGTWASAGKIVPVIDTAFGSGSFGTSLFFRSGHLLVGDPSFIIQDGAIRGKGEVHVFREQAGGWSLADRISVTNEIDPTYTNSQSPNFGISVAHDGSDLIVGSSNGRNDAGLRTGKAFVFRDYAALNPNANFEPLADAGSDISVTDSVVRGPAPDYEITEPLGSEEVTLDGSGSSDQENSIVSWEWEWSGGSASGETVSARFPVGSTTVTLTVTDAAGIVNTDTVDVIVALPQTAPDPLPSTAGNTLTVNLPRPESLWRLSSEFLWHPSGATIDDIVDGEEYQLEMIGFPGSTQVVTSPITPGAGATVLNPVVALEIPATETGTLTFPETAQGFSWRFTGESVWRNVADNGDTFEDLIATTVPVGNYRIEFKPVAGYTTPGSREITISSTFTLGLNWGDYLRISNFDASKTFDLVASPNLEGDPYQYVGMIRTPLGRGTGTVVADRVVLTAGHLFFDFNGLNWADTQWFPRQQQDTRQAPPMSPRGILYRTSYAKLIAPDSVEGEVANLPEDAQEVDFAALYFSDVATWDGGSANFLESNADRNWMTGSEPKHAVGYPQRSQTYPVRGRIFEKTFSTALSAIDSNPLPKLYQSTEVFGDGGASGSALFVEPPGTGQQYPAAILLAGQGRAVYRVIDSEITRMIKDAEDASTGNDDVLDSNSSLVTFDNLGAFTTLSVTVSPGATLSAARWTVTPNAGSGYANVKSGQQVPFNPDWDSFTFTFNAVSGYATPDPVTFLASQVTAGATNTFNVVYEPLSGYDIWKQLNLISDDSFDGDGDTLVALMEYALDLDPDVADYRPPIRMKESPAQSTFAEFEVYVSAVADAIRYEVEVADSLEDLATGTNVTTLQTFTKADGSSDYITVTDTQPISSSTTRFGRVVITHDRSLSTGP</sequence>
<evidence type="ECO:0000256" key="1">
    <source>
        <dbReference type="SAM" id="SignalP"/>
    </source>
</evidence>
<dbReference type="Pfam" id="PF14312">
    <property type="entry name" value="FG-GAP_2"/>
    <property type="match status" value="1"/>
</dbReference>
<name>A0ABM7RGL9_9BACT</name>
<dbReference type="RefSeq" id="WP_338685401.1">
    <property type="nucleotide sequence ID" value="NZ_AP024702.1"/>
</dbReference>
<dbReference type="InterPro" id="IPR035986">
    <property type="entry name" value="PKD_dom_sf"/>
</dbReference>
<dbReference type="Gene3D" id="2.60.40.10">
    <property type="entry name" value="Immunoglobulins"/>
    <property type="match status" value="3"/>
</dbReference>
<organism evidence="3 4">
    <name type="scientific">Haloferula helveola</name>
    <dbReference type="NCBI Taxonomy" id="490095"/>
    <lineage>
        <taxon>Bacteria</taxon>
        <taxon>Pseudomonadati</taxon>
        <taxon>Verrucomicrobiota</taxon>
        <taxon>Verrucomicrobiia</taxon>
        <taxon>Verrucomicrobiales</taxon>
        <taxon>Verrucomicrobiaceae</taxon>
        <taxon>Haloferula</taxon>
    </lineage>
</organism>
<dbReference type="InterPro" id="IPR043504">
    <property type="entry name" value="Peptidase_S1_PA_chymotrypsin"/>
</dbReference>
<dbReference type="CDD" id="cd00146">
    <property type="entry name" value="PKD"/>
    <property type="match status" value="1"/>
</dbReference>
<dbReference type="InterPro" id="IPR013517">
    <property type="entry name" value="FG-GAP"/>
</dbReference>
<dbReference type="InterPro" id="IPR013783">
    <property type="entry name" value="Ig-like_fold"/>
</dbReference>
<dbReference type="InterPro" id="IPR022409">
    <property type="entry name" value="PKD/Chitinase_dom"/>
</dbReference>
<proteinExistence type="predicted"/>
<dbReference type="PROSITE" id="PS50093">
    <property type="entry name" value="PKD"/>
    <property type="match status" value="1"/>
</dbReference>
<reference evidence="3 4" key="1">
    <citation type="submission" date="2021-06" db="EMBL/GenBank/DDBJ databases">
        <title>Complete genome of Haloferula helveola possessing various polysaccharide degrading enzymes.</title>
        <authorList>
            <person name="Takami H."/>
            <person name="Huang C."/>
            <person name="Hamasaki K."/>
        </authorList>
    </citation>
    <scope>NUCLEOTIDE SEQUENCE [LARGE SCALE GENOMIC DNA]</scope>
    <source>
        <strain evidence="3 4">CN-1</strain>
    </source>
</reference>
<evidence type="ECO:0000313" key="3">
    <source>
        <dbReference type="EMBL" id="BCX48977.1"/>
    </source>
</evidence>
<evidence type="ECO:0000313" key="4">
    <source>
        <dbReference type="Proteomes" id="UP001374893"/>
    </source>
</evidence>
<evidence type="ECO:0000259" key="2">
    <source>
        <dbReference type="PROSITE" id="PS50093"/>
    </source>
</evidence>
<protein>
    <submittedName>
        <fullName evidence="3">Integral membrane proteins containing uncharacterized repeats-like protein</fullName>
    </submittedName>
</protein>
<feature type="chain" id="PRO_5047119035" evidence="1">
    <location>
        <begin position="21"/>
        <end position="1811"/>
    </location>
</feature>
<keyword evidence="4" id="KW-1185">Reference proteome</keyword>
<accession>A0ABM7RGL9</accession>
<keyword evidence="1" id="KW-0732">Signal</keyword>
<dbReference type="PANTHER" id="PTHR36220:SF1">
    <property type="entry name" value="GAMMA TUBULIN COMPLEX COMPONENT C-TERMINAL DOMAIN-CONTAINING PROTEIN"/>
    <property type="match status" value="1"/>
</dbReference>
<dbReference type="SUPFAM" id="SSF50965">
    <property type="entry name" value="Galactose oxidase, central domain"/>
    <property type="match status" value="1"/>
</dbReference>
<dbReference type="SMART" id="SM00089">
    <property type="entry name" value="PKD"/>
    <property type="match status" value="3"/>
</dbReference>
<dbReference type="InterPro" id="IPR009003">
    <property type="entry name" value="Peptidase_S1_PA"/>
</dbReference>
<dbReference type="Proteomes" id="UP001374893">
    <property type="component" value="Chromosome"/>
</dbReference>
<feature type="signal peptide" evidence="1">
    <location>
        <begin position="1"/>
        <end position="20"/>
    </location>
</feature>
<feature type="domain" description="PKD" evidence="2">
    <location>
        <begin position="1085"/>
        <end position="1149"/>
    </location>
</feature>
<dbReference type="PANTHER" id="PTHR36220">
    <property type="entry name" value="UNNAMED PRODUCT"/>
    <property type="match status" value="1"/>
</dbReference>
<gene>
    <name evidence="3" type="ORF">HAHE_28850</name>
</gene>
<dbReference type="SUPFAM" id="SSF50494">
    <property type="entry name" value="Trypsin-like serine proteases"/>
    <property type="match status" value="1"/>
</dbReference>